<keyword evidence="3 5" id="KW-0238">DNA-binding</keyword>
<gene>
    <name evidence="8" type="ORF">E1295_27100</name>
</gene>
<dbReference type="InterPro" id="IPR009057">
    <property type="entry name" value="Homeodomain-like_sf"/>
</dbReference>
<dbReference type="Pfam" id="PF13977">
    <property type="entry name" value="TetR_C_6"/>
    <property type="match status" value="1"/>
</dbReference>
<dbReference type="InterPro" id="IPR036271">
    <property type="entry name" value="Tet_transcr_reg_TetR-rel_C_sf"/>
</dbReference>
<proteinExistence type="predicted"/>
<organism evidence="8 9">
    <name type="scientific">Nonomuraea mesophila</name>
    <dbReference type="NCBI Taxonomy" id="2530382"/>
    <lineage>
        <taxon>Bacteria</taxon>
        <taxon>Bacillati</taxon>
        <taxon>Actinomycetota</taxon>
        <taxon>Actinomycetes</taxon>
        <taxon>Streptosporangiales</taxon>
        <taxon>Streptosporangiaceae</taxon>
        <taxon>Nonomuraea</taxon>
    </lineage>
</organism>
<dbReference type="InterPro" id="IPR039538">
    <property type="entry name" value="BetI_C"/>
</dbReference>
<feature type="region of interest" description="Disordered" evidence="6">
    <location>
        <begin position="1"/>
        <end position="25"/>
    </location>
</feature>
<protein>
    <submittedName>
        <fullName evidence="8">TetR/AcrR family transcriptional regulator</fullName>
    </submittedName>
</protein>
<accession>A0A4R5F523</accession>
<evidence type="ECO:0000313" key="8">
    <source>
        <dbReference type="EMBL" id="TDE42841.1"/>
    </source>
</evidence>
<keyword evidence="9" id="KW-1185">Reference proteome</keyword>
<dbReference type="Pfam" id="PF00440">
    <property type="entry name" value="TetR_N"/>
    <property type="match status" value="1"/>
</dbReference>
<feature type="DNA-binding region" description="H-T-H motif" evidence="5">
    <location>
        <begin position="72"/>
        <end position="91"/>
    </location>
</feature>
<dbReference type="SUPFAM" id="SSF48498">
    <property type="entry name" value="Tetracyclin repressor-like, C-terminal domain"/>
    <property type="match status" value="1"/>
</dbReference>
<evidence type="ECO:0000256" key="5">
    <source>
        <dbReference type="PROSITE-ProRule" id="PRU00335"/>
    </source>
</evidence>
<keyword evidence="1" id="KW-0678">Repressor</keyword>
<dbReference type="PANTHER" id="PTHR30055">
    <property type="entry name" value="HTH-TYPE TRANSCRIPTIONAL REGULATOR RUTR"/>
    <property type="match status" value="1"/>
</dbReference>
<dbReference type="PROSITE" id="PS50977">
    <property type="entry name" value="HTH_TETR_2"/>
    <property type="match status" value="1"/>
</dbReference>
<dbReference type="Proteomes" id="UP000295136">
    <property type="component" value="Unassembled WGS sequence"/>
</dbReference>
<evidence type="ECO:0000313" key="9">
    <source>
        <dbReference type="Proteomes" id="UP000295136"/>
    </source>
</evidence>
<evidence type="ECO:0000259" key="7">
    <source>
        <dbReference type="PROSITE" id="PS50977"/>
    </source>
</evidence>
<evidence type="ECO:0000256" key="1">
    <source>
        <dbReference type="ARBA" id="ARBA00022491"/>
    </source>
</evidence>
<keyword evidence="2" id="KW-0805">Transcription regulation</keyword>
<comment type="caution">
    <text evidence="8">The sequence shown here is derived from an EMBL/GenBank/DDBJ whole genome shotgun (WGS) entry which is preliminary data.</text>
</comment>
<dbReference type="Gene3D" id="1.10.357.10">
    <property type="entry name" value="Tetracycline Repressor, domain 2"/>
    <property type="match status" value="1"/>
</dbReference>
<keyword evidence="4" id="KW-0804">Transcription</keyword>
<dbReference type="AlphaFoldDB" id="A0A4R5F523"/>
<dbReference type="InterPro" id="IPR050109">
    <property type="entry name" value="HTH-type_TetR-like_transc_reg"/>
</dbReference>
<dbReference type="EMBL" id="SMLD01000081">
    <property type="protein sequence ID" value="TDE42841.1"/>
    <property type="molecule type" value="Genomic_DNA"/>
</dbReference>
<name>A0A4R5F523_9ACTN</name>
<evidence type="ECO:0000256" key="2">
    <source>
        <dbReference type="ARBA" id="ARBA00023015"/>
    </source>
</evidence>
<evidence type="ECO:0000256" key="3">
    <source>
        <dbReference type="ARBA" id="ARBA00023125"/>
    </source>
</evidence>
<dbReference type="SUPFAM" id="SSF46689">
    <property type="entry name" value="Homeodomain-like"/>
    <property type="match status" value="1"/>
</dbReference>
<dbReference type="GO" id="GO:0000976">
    <property type="term" value="F:transcription cis-regulatory region binding"/>
    <property type="evidence" value="ECO:0007669"/>
    <property type="project" value="TreeGrafter"/>
</dbReference>
<evidence type="ECO:0000256" key="6">
    <source>
        <dbReference type="SAM" id="MobiDB-lite"/>
    </source>
</evidence>
<reference evidence="8 9" key="1">
    <citation type="submission" date="2019-03" db="EMBL/GenBank/DDBJ databases">
        <title>Draft genome sequences of novel Actinobacteria.</title>
        <authorList>
            <person name="Sahin N."/>
            <person name="Ay H."/>
            <person name="Saygin H."/>
        </authorList>
    </citation>
    <scope>NUCLEOTIDE SEQUENCE [LARGE SCALE GENOMIC DNA]</scope>
    <source>
        <strain evidence="8 9">6K102</strain>
    </source>
</reference>
<evidence type="ECO:0000256" key="4">
    <source>
        <dbReference type="ARBA" id="ARBA00023163"/>
    </source>
</evidence>
<feature type="domain" description="HTH tetR-type" evidence="7">
    <location>
        <begin position="49"/>
        <end position="109"/>
    </location>
</feature>
<dbReference type="InterPro" id="IPR001647">
    <property type="entry name" value="HTH_TetR"/>
</dbReference>
<dbReference type="PANTHER" id="PTHR30055:SF234">
    <property type="entry name" value="HTH-TYPE TRANSCRIPTIONAL REGULATOR BETI"/>
    <property type="match status" value="1"/>
</dbReference>
<dbReference type="GO" id="GO:0003700">
    <property type="term" value="F:DNA-binding transcription factor activity"/>
    <property type="evidence" value="ECO:0007669"/>
    <property type="project" value="TreeGrafter"/>
</dbReference>
<sequence length="237" mass="26060">MAWSYSEKNRSRASSSTKPLNRTPIPHFVDRTLHYKCNVGGMRTRLDPSQRRAAIAEAVGRVLSRGGPDALGMREVAAEAGVSTGALQHHFTTKDDMLLFTLEHHGRRLVERLSARAAGAPRPSAPRRVLRAIAIELLPLDEERAAEARIAAAFTLRAAADPKLAQIFRRQYALLHALVAEQFGGAGVADADARARELLCLIEGLRTQRLLGEMGDDTIMAMVERLLDRLEPDVRQG</sequence>